<accession>A0A1G6S546</accession>
<dbReference type="InterPro" id="IPR029058">
    <property type="entry name" value="AB_hydrolase_fold"/>
</dbReference>
<keyword evidence="2" id="KW-1185">Reference proteome</keyword>
<dbReference type="EMBL" id="FNAB01000003">
    <property type="protein sequence ID" value="SDD11784.1"/>
    <property type="molecule type" value="Genomic_DNA"/>
</dbReference>
<dbReference type="Proteomes" id="UP000199417">
    <property type="component" value="Unassembled WGS sequence"/>
</dbReference>
<dbReference type="Gene3D" id="3.40.50.1820">
    <property type="entry name" value="alpha/beta hydrolase"/>
    <property type="match status" value="1"/>
</dbReference>
<dbReference type="AlphaFoldDB" id="A0A1G6S546"/>
<reference evidence="1 2" key="1">
    <citation type="submission" date="2016-10" db="EMBL/GenBank/DDBJ databases">
        <authorList>
            <person name="de Groot N.N."/>
        </authorList>
    </citation>
    <scope>NUCLEOTIDE SEQUENCE [LARGE SCALE GENOMIC DNA]</scope>
    <source>
        <strain evidence="1 2">JCM 11308</strain>
    </source>
</reference>
<organism evidence="1 2">
    <name type="scientific">Rhodococcus tukisamuensis</name>
    <dbReference type="NCBI Taxonomy" id="168276"/>
    <lineage>
        <taxon>Bacteria</taxon>
        <taxon>Bacillati</taxon>
        <taxon>Actinomycetota</taxon>
        <taxon>Actinomycetes</taxon>
        <taxon>Mycobacteriales</taxon>
        <taxon>Nocardiaceae</taxon>
        <taxon>Rhodococcus</taxon>
    </lineage>
</organism>
<dbReference type="STRING" id="168276.SAMN05444580_1035"/>
<proteinExistence type="predicted"/>
<name>A0A1G6S546_9NOCA</name>
<sequence length="205" mass="21211">MADAKPPTFVMVPGLRGHVADHWQALLATELDGVVTVPPLVRDGLSRDARVAALDKVLAGLSGPVFLVAHSAGALIAVHWAQRHSRPIQGALLVCPPDPDVPLPAGHPSPEALSDNGWVPTPRERLPFPSLVAASTNDPLAAYGRVVGMARDWGSRLVVLGEVGHLDPASGHGPLPQGRELLGDLVRHAARPAEILAGSVGAPGG</sequence>
<dbReference type="SUPFAM" id="SSF53474">
    <property type="entry name" value="alpha/beta-Hydrolases"/>
    <property type="match status" value="1"/>
</dbReference>
<evidence type="ECO:0000313" key="1">
    <source>
        <dbReference type="EMBL" id="SDD11784.1"/>
    </source>
</evidence>
<dbReference type="GO" id="GO:0016787">
    <property type="term" value="F:hydrolase activity"/>
    <property type="evidence" value="ECO:0007669"/>
    <property type="project" value="InterPro"/>
</dbReference>
<dbReference type="InterPro" id="IPR010662">
    <property type="entry name" value="RBBP9/YdeN"/>
</dbReference>
<evidence type="ECO:0008006" key="3">
    <source>
        <dbReference type="Google" id="ProtNLM"/>
    </source>
</evidence>
<evidence type="ECO:0000313" key="2">
    <source>
        <dbReference type="Proteomes" id="UP000199417"/>
    </source>
</evidence>
<gene>
    <name evidence="1" type="ORF">SAMN05444580_1035</name>
</gene>
<protein>
    <recommendedName>
        <fullName evidence="3">Alpha/beta hydrolase family protein</fullName>
    </recommendedName>
</protein>
<dbReference type="RefSeq" id="WP_083577090.1">
    <property type="nucleotide sequence ID" value="NZ_FNAB01000003.1"/>
</dbReference>
<dbReference type="Pfam" id="PF06821">
    <property type="entry name" value="Ser_hydrolase"/>
    <property type="match status" value="1"/>
</dbReference>